<dbReference type="EMBL" id="LN515531">
    <property type="protein sequence ID" value="CEA13604.1"/>
    <property type="molecule type" value="Genomic_DNA"/>
</dbReference>
<accession>A0A090I3I4</accession>
<name>A0A090I3I4_METFO</name>
<evidence type="ECO:0000313" key="1">
    <source>
        <dbReference type="EMBL" id="CEA13604.1"/>
    </source>
</evidence>
<sequence length="177" mass="19980">MKNNIILKIGIIGALFSVVLVSGCTSYSTNETKTFSDGLMSFDYPGFFNTETQEINNSKIQRVAYFVSGDLFNKQYINVFKNKTDISPVELRDETVSKNKNSSTSEVLSTSTETNPNGVVVETIRMTIVYKENNEKTRHNLMYFKIKDTVYGIGVYGPYSNREKITSTANIIFQSIK</sequence>
<dbReference type="RefSeq" id="WP_048072797.1">
    <property type="nucleotide sequence ID" value="NZ_DAISQW010000040.1"/>
</dbReference>
<protein>
    <submittedName>
        <fullName evidence="1">Putative secreted protein</fullName>
    </submittedName>
</protein>
<reference evidence="1" key="1">
    <citation type="submission" date="2014-08" db="EMBL/GenBank/DDBJ databases">
        <authorList>
            <person name="Wibberg D."/>
        </authorList>
    </citation>
    <scope>NUCLEOTIDE SEQUENCE</scope>
</reference>
<proteinExistence type="predicted"/>
<organism evidence="1">
    <name type="scientific">Methanobacterium formicicum</name>
    <dbReference type="NCBI Taxonomy" id="2162"/>
    <lineage>
        <taxon>Archaea</taxon>
        <taxon>Methanobacteriati</taxon>
        <taxon>Methanobacteriota</taxon>
        <taxon>Methanomada group</taxon>
        <taxon>Methanobacteria</taxon>
        <taxon>Methanobacteriales</taxon>
        <taxon>Methanobacteriaceae</taxon>
        <taxon>Methanobacterium</taxon>
    </lineage>
</organism>
<dbReference type="AlphaFoldDB" id="A0A090I3I4"/>
<dbReference type="KEGG" id="mfi:DSM1535_1267"/>
<dbReference type="PATRIC" id="fig|2162.9.peg.1294"/>
<dbReference type="PROSITE" id="PS51257">
    <property type="entry name" value="PROKAR_LIPOPROTEIN"/>
    <property type="match status" value="1"/>
</dbReference>
<gene>
    <name evidence="1" type="ORF">DSM1535_1267</name>
</gene>